<comment type="catalytic activity">
    <reaction evidence="8 9">
        <text>ATP + H2O = ADP + phosphate + H(+)</text>
        <dbReference type="Rhea" id="RHEA:13065"/>
        <dbReference type="ChEBI" id="CHEBI:15377"/>
        <dbReference type="ChEBI" id="CHEBI:15378"/>
        <dbReference type="ChEBI" id="CHEBI:30616"/>
        <dbReference type="ChEBI" id="CHEBI:43474"/>
        <dbReference type="ChEBI" id="CHEBI:456216"/>
        <dbReference type="EC" id="3.6.4.12"/>
    </reaction>
</comment>
<evidence type="ECO:0000256" key="3">
    <source>
        <dbReference type="ARBA" id="ARBA00022741"/>
    </source>
</evidence>
<keyword evidence="7" id="KW-0539">Nucleus</keyword>
<dbReference type="SMART" id="SM00490">
    <property type="entry name" value="HELICc"/>
    <property type="match status" value="1"/>
</dbReference>
<dbReference type="CDD" id="cd18033">
    <property type="entry name" value="DEXDc_FANCM"/>
    <property type="match status" value="1"/>
</dbReference>
<dbReference type="InterPro" id="IPR039686">
    <property type="entry name" value="FANCM/Mph1-like_ID"/>
</dbReference>
<dbReference type="PANTHER" id="PTHR14025:SF20">
    <property type="entry name" value="FANCONI ANEMIA GROUP M PROTEIN"/>
    <property type="match status" value="1"/>
</dbReference>
<evidence type="ECO:0000259" key="12">
    <source>
        <dbReference type="PROSITE" id="PS51194"/>
    </source>
</evidence>
<dbReference type="Proteomes" id="UP001203297">
    <property type="component" value="Unassembled WGS sequence"/>
</dbReference>
<keyword evidence="6" id="KW-0067">ATP-binding</keyword>
<feature type="compositionally biased region" description="Acidic residues" evidence="10">
    <location>
        <begin position="1051"/>
        <end position="1062"/>
    </location>
</feature>
<comment type="caution">
    <text evidence="13">The sequence shown here is derived from an EMBL/GenBank/DDBJ whole genome shotgun (WGS) entry which is preliminary data.</text>
</comment>
<protein>
    <recommendedName>
        <fullName evidence="9">ATP-dependent DNA helicase</fullName>
        <ecNumber evidence="9">3.6.4.12</ecNumber>
    </recommendedName>
</protein>
<dbReference type="InterPro" id="IPR001650">
    <property type="entry name" value="Helicase_C-like"/>
</dbReference>
<feature type="compositionally biased region" description="Low complexity" evidence="10">
    <location>
        <begin position="901"/>
        <end position="920"/>
    </location>
</feature>
<evidence type="ECO:0000256" key="6">
    <source>
        <dbReference type="ARBA" id="ARBA00022840"/>
    </source>
</evidence>
<feature type="compositionally biased region" description="Low complexity" evidence="10">
    <location>
        <begin position="936"/>
        <end position="945"/>
    </location>
</feature>
<feature type="compositionally biased region" description="Low complexity" evidence="10">
    <location>
        <begin position="967"/>
        <end position="980"/>
    </location>
</feature>
<feature type="region of interest" description="Disordered" evidence="10">
    <location>
        <begin position="1084"/>
        <end position="1171"/>
    </location>
</feature>
<sequence length="1315" mass="144897">MSSPNVYWDDEELDFAVLNELTAFEASQVPHNPNLAIRRSPSKTGLTVADSDDLYDLTFNIGLQDLQKLDAAIEKDYRLKAASTSKSPSASAFTRSLSGRQTTLFGDVISAGTPPSSRRGTQQRKSPTRPVNRKTKTWDHTAFAKTGRKRKAGNGNGRGKLDEEGGNEDAVEFEQFPAPYFPGPPPPMKLQPDLLAAKRWIFPLNRPKRDYQFNISRHCLFDNVLVALPTGLGKTFIAGVVMLNFYRWFPEGKVVFVAPTKPLVAQQIDACHKTCGIPGRDAIELTGNNPRAFRSKAWQEKRVFYMTPQTFENDLKTDNCDSRDIILLVVDEAHKGAGDYSYAKVVRFLMAKNPHFRVLALTATPGGTPEAVQAIVDALHISRIELRDEQSLDIRSYVNEKKVEQHIISMNEGIGKLRDLIAKVLEAYMKKCAGAGILRGNLDPVQFHPFRTNTAMDEIHRRSDGRQLQWAYPVLRKIGVLARAMGYLLEASPHMCFRSLTAEAEGTGSDKPSGLNKDPAFQALMNELRLQKSRGFAVHPKLEKLKVLVIHHFGQRLRDDFPLNADEQSHEDTRAMVFVTFREAVDEIVDFLNKESPLLRATKFIGQGIDRKGNKGLAQREQLDIINRFKDGTFNVLVATSVGEEGLDIGEVDLIVCYDAQKTPIRMLQRVGRTGRKREGFVHVLLAEGREEMNWNKAREAHSDVQRSIIRGEQLELYDDAERLLPDHIKPECLESMMDIEEYDRSATERSRESAVQGPKKKRKRNDDPARDIPPGACEGFVSVAELLVKQGVKRRKKIAKFDEGAGLDDETDEEIEAGLFAPKRAVSMSNISSRPLKTKLKRAKTTTHGSKKGGPAPSKQRKSHVGTIVGELTPSQFAREGAEDSDDLEVERGLRGTPILPSLKQSPASSSSLPRASSPEISLAQNRSIIDICTSAASSRSSSPSRKDRHPTNSPSSGEVPEARHASPSPLRPLSARPPDTAISLEAHIGSVSSSKAGSDQENDHRKGQYEPNKEDDNLAWLLADSDDAGEMSSSPAEPHIRVSSTQDSDAGEIEESEPGEESPIVKISFPLRTEPSTLSKFEMLPPAFPKPSLQLSVPSPTAPEPSLPVRAAGRAKKRSATAQVVNSSSPLHPPLSRGRLNRHKRDSPSPLSPPLITPKRRRRLKLRDTAAVARVNPWVDVEAGHSGDEVSSGESFSSSVEESESDRRFVTDLPATQASPSYDQLAVYRQSLLSQAPTGGKLSVPVFAAPPVRGGGQRAVGPNMGALDLPRHGRIERSSSPSPPGEEDEDYYMVGSFVVDDDAEISFMQSSEP</sequence>
<dbReference type="GO" id="GO:0045003">
    <property type="term" value="P:double-strand break repair via synthesis-dependent strand annealing"/>
    <property type="evidence" value="ECO:0007669"/>
    <property type="project" value="TreeGrafter"/>
</dbReference>
<evidence type="ECO:0000256" key="4">
    <source>
        <dbReference type="ARBA" id="ARBA00022801"/>
    </source>
</evidence>
<reference evidence="13" key="1">
    <citation type="journal article" date="2022" name="New Phytol.">
        <title>Evolutionary transition to the ectomycorrhizal habit in the genomes of a hyperdiverse lineage of mushroom-forming fungi.</title>
        <authorList>
            <person name="Looney B."/>
            <person name="Miyauchi S."/>
            <person name="Morin E."/>
            <person name="Drula E."/>
            <person name="Courty P.E."/>
            <person name="Kohler A."/>
            <person name="Kuo A."/>
            <person name="LaButti K."/>
            <person name="Pangilinan J."/>
            <person name="Lipzen A."/>
            <person name="Riley R."/>
            <person name="Andreopoulos W."/>
            <person name="He G."/>
            <person name="Johnson J."/>
            <person name="Nolan M."/>
            <person name="Tritt A."/>
            <person name="Barry K.W."/>
            <person name="Grigoriev I.V."/>
            <person name="Nagy L.G."/>
            <person name="Hibbett D."/>
            <person name="Henrissat B."/>
            <person name="Matheny P.B."/>
            <person name="Labbe J."/>
            <person name="Martin F.M."/>
        </authorList>
    </citation>
    <scope>NUCLEOTIDE SEQUENCE</scope>
    <source>
        <strain evidence="13">BPL690</strain>
    </source>
</reference>
<dbReference type="EC" id="3.6.4.12" evidence="9"/>
<comment type="function">
    <text evidence="9">ATP-dependent DNA helicase involved in DNA damage repair by homologous recombination and in genome maintenance. Capable of unwinding D-loops. Plays a role in limiting crossover recombinants during mitotic DNA double-strand break (DSB) repair. Component of a FANCM-MHF complex which promotes gene conversion at blocked replication forks, probably by reversal of the stalled fork.</text>
</comment>
<feature type="compositionally biased region" description="Polar residues" evidence="10">
    <location>
        <begin position="992"/>
        <end position="1001"/>
    </location>
</feature>
<evidence type="ECO:0000313" key="13">
    <source>
        <dbReference type="EMBL" id="KAI0307594.1"/>
    </source>
</evidence>
<organism evidence="13 14">
    <name type="scientific">Multifurca ochricompacta</name>
    <dbReference type="NCBI Taxonomy" id="376703"/>
    <lineage>
        <taxon>Eukaryota</taxon>
        <taxon>Fungi</taxon>
        <taxon>Dikarya</taxon>
        <taxon>Basidiomycota</taxon>
        <taxon>Agaricomycotina</taxon>
        <taxon>Agaricomycetes</taxon>
        <taxon>Russulales</taxon>
        <taxon>Russulaceae</taxon>
        <taxon>Multifurca</taxon>
    </lineage>
</organism>
<dbReference type="InterPro" id="IPR006935">
    <property type="entry name" value="Helicase/UvrB_N"/>
</dbReference>
<dbReference type="PROSITE" id="PS51194">
    <property type="entry name" value="HELICASE_CTER"/>
    <property type="match status" value="1"/>
</dbReference>
<keyword evidence="3" id="KW-0547">Nucleotide-binding</keyword>
<evidence type="ECO:0000256" key="9">
    <source>
        <dbReference type="RuleBase" id="RU367027"/>
    </source>
</evidence>
<dbReference type="CDD" id="cd18801">
    <property type="entry name" value="SF2_C_FANCM_Hef"/>
    <property type="match status" value="1"/>
</dbReference>
<feature type="region of interest" description="Disordered" evidence="10">
    <location>
        <begin position="744"/>
        <end position="776"/>
    </location>
</feature>
<dbReference type="InterPro" id="IPR044749">
    <property type="entry name" value="FANCM_DEXDc"/>
</dbReference>
<feature type="compositionally biased region" description="Polar residues" evidence="10">
    <location>
        <begin position="113"/>
        <end position="125"/>
    </location>
</feature>
<comment type="similarity">
    <text evidence="2 9">Belongs to the DEAD box helicase family. DEAH subfamily. FANCM sub-subfamily.</text>
</comment>
<evidence type="ECO:0000256" key="5">
    <source>
        <dbReference type="ARBA" id="ARBA00022806"/>
    </source>
</evidence>
<dbReference type="Pfam" id="PF00271">
    <property type="entry name" value="Helicase_C"/>
    <property type="match status" value="1"/>
</dbReference>
<dbReference type="GO" id="GO:0016787">
    <property type="term" value="F:hydrolase activity"/>
    <property type="evidence" value="ECO:0007669"/>
    <property type="project" value="UniProtKB-KW"/>
</dbReference>
<evidence type="ECO:0000256" key="1">
    <source>
        <dbReference type="ARBA" id="ARBA00004123"/>
    </source>
</evidence>
<feature type="region of interest" description="Disordered" evidence="10">
    <location>
        <begin position="831"/>
        <end position="1072"/>
    </location>
</feature>
<dbReference type="PROSITE" id="PS51192">
    <property type="entry name" value="HELICASE_ATP_BIND_1"/>
    <property type="match status" value="1"/>
</dbReference>
<evidence type="ECO:0000256" key="7">
    <source>
        <dbReference type="ARBA" id="ARBA00023242"/>
    </source>
</evidence>
<evidence type="ECO:0000313" key="14">
    <source>
        <dbReference type="Proteomes" id="UP001203297"/>
    </source>
</evidence>
<comment type="subunit">
    <text evidence="9">Interacts with the MHF histone-fold complex to form the FANCM-MHF complex.</text>
</comment>
<dbReference type="Gene3D" id="3.40.50.300">
    <property type="entry name" value="P-loop containing nucleotide triphosphate hydrolases"/>
    <property type="match status" value="2"/>
</dbReference>
<keyword evidence="14" id="KW-1185">Reference proteome</keyword>
<dbReference type="GO" id="GO:0005524">
    <property type="term" value="F:ATP binding"/>
    <property type="evidence" value="ECO:0007669"/>
    <property type="project" value="UniProtKB-UniRule"/>
</dbReference>
<dbReference type="PANTHER" id="PTHR14025">
    <property type="entry name" value="FANCONI ANEMIA GROUP M FANCM FAMILY MEMBER"/>
    <property type="match status" value="1"/>
</dbReference>
<evidence type="ECO:0000256" key="2">
    <source>
        <dbReference type="ARBA" id="ARBA00009889"/>
    </source>
</evidence>
<name>A0AAD4MF18_9AGAM</name>
<feature type="compositionally biased region" description="Polar residues" evidence="10">
    <location>
        <begin position="1122"/>
        <end position="1132"/>
    </location>
</feature>
<dbReference type="SMART" id="SM00487">
    <property type="entry name" value="DEXDc"/>
    <property type="match status" value="1"/>
</dbReference>
<dbReference type="GO" id="GO:0036297">
    <property type="term" value="P:interstrand cross-link repair"/>
    <property type="evidence" value="ECO:0007669"/>
    <property type="project" value="TreeGrafter"/>
</dbReference>
<feature type="domain" description="Helicase C-terminal" evidence="12">
    <location>
        <begin position="557"/>
        <end position="723"/>
    </location>
</feature>
<dbReference type="GO" id="GO:0009378">
    <property type="term" value="F:four-way junction helicase activity"/>
    <property type="evidence" value="ECO:0007669"/>
    <property type="project" value="TreeGrafter"/>
</dbReference>
<dbReference type="FunFam" id="3.40.50.300:FF:000861">
    <property type="entry name" value="Fanconi anemia, complementation group M"/>
    <property type="match status" value="1"/>
</dbReference>
<dbReference type="GO" id="GO:0043138">
    <property type="term" value="F:3'-5' DNA helicase activity"/>
    <property type="evidence" value="ECO:0007669"/>
    <property type="project" value="InterPro"/>
</dbReference>
<feature type="compositionally biased region" description="Basic residues" evidence="10">
    <location>
        <begin position="837"/>
        <end position="852"/>
    </location>
</feature>
<dbReference type="SUPFAM" id="SSF52540">
    <property type="entry name" value="P-loop containing nucleoside triphosphate hydrolases"/>
    <property type="match status" value="1"/>
</dbReference>
<dbReference type="EMBL" id="WTXG01000001">
    <property type="protein sequence ID" value="KAI0307594.1"/>
    <property type="molecule type" value="Genomic_DNA"/>
</dbReference>
<evidence type="ECO:0000256" key="8">
    <source>
        <dbReference type="ARBA" id="ARBA00047995"/>
    </source>
</evidence>
<feature type="region of interest" description="Disordered" evidence="10">
    <location>
        <begin position="106"/>
        <end position="167"/>
    </location>
</feature>
<feature type="region of interest" description="Disordered" evidence="10">
    <location>
        <begin position="1257"/>
        <end position="1292"/>
    </location>
</feature>
<comment type="subcellular location">
    <subcellularLocation>
        <location evidence="1 9">Nucleus</location>
    </subcellularLocation>
</comment>
<dbReference type="GO" id="GO:0000400">
    <property type="term" value="F:four-way junction DNA binding"/>
    <property type="evidence" value="ECO:0007669"/>
    <property type="project" value="TreeGrafter"/>
</dbReference>
<accession>A0AAD4MF18</accession>
<evidence type="ECO:0000259" key="11">
    <source>
        <dbReference type="PROSITE" id="PS51192"/>
    </source>
</evidence>
<feature type="region of interest" description="Disordered" evidence="10">
    <location>
        <begin position="1185"/>
        <end position="1218"/>
    </location>
</feature>
<keyword evidence="4" id="KW-0378">Hydrolase</keyword>
<proteinExistence type="inferred from homology"/>
<dbReference type="Pfam" id="PF04851">
    <property type="entry name" value="ResIII"/>
    <property type="match status" value="1"/>
</dbReference>
<dbReference type="CDD" id="cd12091">
    <property type="entry name" value="FANCM_ID"/>
    <property type="match status" value="1"/>
</dbReference>
<feature type="domain" description="Helicase ATP-binding" evidence="11">
    <location>
        <begin position="215"/>
        <end position="383"/>
    </location>
</feature>
<feature type="compositionally biased region" description="Low complexity" evidence="10">
    <location>
        <begin position="1191"/>
        <end position="1202"/>
    </location>
</feature>
<dbReference type="InterPro" id="IPR027417">
    <property type="entry name" value="P-loop_NTPase"/>
</dbReference>
<gene>
    <name evidence="13" type="ORF">B0F90DRAFT_1675089</name>
</gene>
<evidence type="ECO:0000256" key="10">
    <source>
        <dbReference type="SAM" id="MobiDB-lite"/>
    </source>
</evidence>
<feature type="compositionally biased region" description="Basic and acidic residues" evidence="10">
    <location>
        <begin position="744"/>
        <end position="753"/>
    </location>
</feature>
<keyword evidence="5" id="KW-0347">Helicase</keyword>
<feature type="compositionally biased region" description="Basic and acidic residues" evidence="10">
    <location>
        <begin position="1003"/>
        <end position="1018"/>
    </location>
</feature>
<dbReference type="InterPro" id="IPR014001">
    <property type="entry name" value="Helicase_ATP-bd"/>
</dbReference>
<dbReference type="GO" id="GO:0005634">
    <property type="term" value="C:nucleus"/>
    <property type="evidence" value="ECO:0007669"/>
    <property type="project" value="UniProtKB-SubCell"/>
</dbReference>